<dbReference type="HOGENOM" id="CLU_1816889_0_0_1"/>
<dbReference type="AlphaFoldDB" id="A0A075AZU3"/>
<reference evidence="1 2" key="1">
    <citation type="journal article" date="2013" name="Curr. Biol.">
        <title>Shared signatures of parasitism and phylogenomics unite Cryptomycota and microsporidia.</title>
        <authorList>
            <person name="James T.Y."/>
            <person name="Pelin A."/>
            <person name="Bonen L."/>
            <person name="Ahrendt S."/>
            <person name="Sain D."/>
            <person name="Corradi N."/>
            <person name="Stajich J.E."/>
        </authorList>
    </citation>
    <scope>NUCLEOTIDE SEQUENCE [LARGE SCALE GENOMIC DNA]</scope>
    <source>
        <strain evidence="1 2">CSF55</strain>
    </source>
</reference>
<proteinExistence type="predicted"/>
<evidence type="ECO:0000313" key="1">
    <source>
        <dbReference type="EMBL" id="EPZ34217.1"/>
    </source>
</evidence>
<keyword evidence="2" id="KW-1185">Reference proteome</keyword>
<name>A0A075AZU3_ROZAC</name>
<organism evidence="1 2">
    <name type="scientific">Rozella allomycis (strain CSF55)</name>
    <dbReference type="NCBI Taxonomy" id="988480"/>
    <lineage>
        <taxon>Eukaryota</taxon>
        <taxon>Fungi</taxon>
        <taxon>Fungi incertae sedis</taxon>
        <taxon>Cryptomycota</taxon>
        <taxon>Cryptomycota incertae sedis</taxon>
        <taxon>Rozella</taxon>
    </lineage>
</organism>
<protein>
    <submittedName>
        <fullName evidence="1">Uncharacterized protein</fullName>
    </submittedName>
</protein>
<accession>A0A075AZU3</accession>
<dbReference type="EMBL" id="KE560971">
    <property type="protein sequence ID" value="EPZ34217.1"/>
    <property type="molecule type" value="Genomic_DNA"/>
</dbReference>
<dbReference type="Proteomes" id="UP000030755">
    <property type="component" value="Unassembled WGS sequence"/>
</dbReference>
<evidence type="ECO:0000313" key="2">
    <source>
        <dbReference type="Proteomes" id="UP000030755"/>
    </source>
</evidence>
<sequence length="142" mass="16679">MKIDYSFLTVDNAHYLQDSFQNLTEAGKKTFFKRCGKVQAEHTGKIKDEINKFNASRFIEGFEILEFTYGKVIISKDHEQYDVKVLDKAEKDEIPYSQHDCMRKLNKRLLKFLSGLSEINTDKISQFCTDFMATLHIKDIYF</sequence>
<gene>
    <name evidence="1" type="ORF">O9G_001830</name>
</gene>